<evidence type="ECO:0000313" key="10">
    <source>
        <dbReference type="Proteomes" id="UP000775213"/>
    </source>
</evidence>
<evidence type="ECO:0000256" key="2">
    <source>
        <dbReference type="ARBA" id="ARBA00022741"/>
    </source>
</evidence>
<keyword evidence="10" id="KW-1185">Reference proteome</keyword>
<dbReference type="PROSITE" id="PS50011">
    <property type="entry name" value="PROTEIN_KINASE_DOM"/>
    <property type="match status" value="1"/>
</dbReference>
<proteinExistence type="inferred from homology"/>
<dbReference type="SUPFAM" id="SSF56112">
    <property type="entry name" value="Protein kinase-like (PK-like)"/>
    <property type="match status" value="1"/>
</dbReference>
<dbReference type="EMBL" id="JAGFBR010000005">
    <property type="protein sequence ID" value="KAH0466916.1"/>
    <property type="molecule type" value="Genomic_DNA"/>
</dbReference>
<comment type="similarity">
    <text evidence="6">Belongs to the protein kinase superfamily.</text>
</comment>
<keyword evidence="4 5" id="KW-0067">ATP-binding</keyword>
<evidence type="ECO:0000256" key="1">
    <source>
        <dbReference type="ARBA" id="ARBA00022679"/>
    </source>
</evidence>
<accession>A0AAV7HDA7</accession>
<organism evidence="9 10">
    <name type="scientific">Dendrobium chrysotoxum</name>
    <name type="common">Orchid</name>
    <dbReference type="NCBI Taxonomy" id="161865"/>
    <lineage>
        <taxon>Eukaryota</taxon>
        <taxon>Viridiplantae</taxon>
        <taxon>Streptophyta</taxon>
        <taxon>Embryophyta</taxon>
        <taxon>Tracheophyta</taxon>
        <taxon>Spermatophyta</taxon>
        <taxon>Magnoliopsida</taxon>
        <taxon>Liliopsida</taxon>
        <taxon>Asparagales</taxon>
        <taxon>Orchidaceae</taxon>
        <taxon>Epidendroideae</taxon>
        <taxon>Malaxideae</taxon>
        <taxon>Dendrobiinae</taxon>
        <taxon>Dendrobium</taxon>
    </lineage>
</organism>
<dbReference type="PANTHER" id="PTHR48011">
    <property type="entry name" value="CCR4-NOT TRANSCRIPTIONAL COMPLEX SUBUNIT CAF120-RELATED"/>
    <property type="match status" value="1"/>
</dbReference>
<evidence type="ECO:0000256" key="7">
    <source>
        <dbReference type="SAM" id="MobiDB-lite"/>
    </source>
</evidence>
<dbReference type="Proteomes" id="UP000775213">
    <property type="component" value="Unassembled WGS sequence"/>
</dbReference>
<name>A0AAV7HDA7_DENCH</name>
<sequence>MDWVRGSAIGRGSSSAVHLAFRRSYPAPTILAVKSAPLSSASLLQREEAILTELHGCPQIISCFGHDITTDTAGGGIDRLYNIFLEYAASGSISDAIHRAGGVLPEPTMRRHLRSILLGLRHIHAMGYVHCDIKPQNILIVDGEAKIADFGLAKKIVEEFSVEIRGTPLYIAPESVTRKEYKAAADIWAFGCTAVEMISGRSPWHCTEQSEMGIWGLLMRIGSDDELPEIPPTMSDEGKDFLRCCLVKDPNNRWTAEMLLSHPFIAFSSASKPEKEDMACSAPYTTPMSVLGASFSPVQSTLDGTKMADLVLLEVDEDWAREGIRAMASEERPDWASRSSEDDGWITVREASSSARVEYEGEDILGMMSSCLRDTIELDALRAKKISDAFRAKKELTAPLFSESELGKDTNGGTYAFSEETSD</sequence>
<gene>
    <name evidence="9" type="ORF">IEQ34_004154</name>
</gene>
<dbReference type="Pfam" id="PF00069">
    <property type="entry name" value="Pkinase"/>
    <property type="match status" value="1"/>
</dbReference>
<dbReference type="SMART" id="SM00220">
    <property type="entry name" value="S_TKc"/>
    <property type="match status" value="1"/>
</dbReference>
<keyword evidence="1" id="KW-0808">Transferase</keyword>
<reference evidence="9 10" key="1">
    <citation type="journal article" date="2021" name="Hortic Res">
        <title>Chromosome-scale assembly of the Dendrobium chrysotoxum genome enhances the understanding of orchid evolution.</title>
        <authorList>
            <person name="Zhang Y."/>
            <person name="Zhang G.Q."/>
            <person name="Zhang D."/>
            <person name="Liu X.D."/>
            <person name="Xu X.Y."/>
            <person name="Sun W.H."/>
            <person name="Yu X."/>
            <person name="Zhu X."/>
            <person name="Wang Z.W."/>
            <person name="Zhao X."/>
            <person name="Zhong W.Y."/>
            <person name="Chen H."/>
            <person name="Yin W.L."/>
            <person name="Huang T."/>
            <person name="Niu S.C."/>
            <person name="Liu Z.J."/>
        </authorList>
    </citation>
    <scope>NUCLEOTIDE SEQUENCE [LARGE SCALE GENOMIC DNA]</scope>
    <source>
        <strain evidence="9">Lindl</strain>
    </source>
</reference>
<dbReference type="InterPro" id="IPR017441">
    <property type="entry name" value="Protein_kinase_ATP_BS"/>
</dbReference>
<evidence type="ECO:0000313" key="9">
    <source>
        <dbReference type="EMBL" id="KAH0466916.1"/>
    </source>
</evidence>
<keyword evidence="2 5" id="KW-0547">Nucleotide-binding</keyword>
<dbReference type="Gene3D" id="1.10.510.10">
    <property type="entry name" value="Transferase(Phosphotransferase) domain 1"/>
    <property type="match status" value="1"/>
</dbReference>
<dbReference type="GO" id="GO:0004674">
    <property type="term" value="F:protein serine/threonine kinase activity"/>
    <property type="evidence" value="ECO:0007669"/>
    <property type="project" value="UniProtKB-KW"/>
</dbReference>
<dbReference type="CDD" id="cd06606">
    <property type="entry name" value="STKc_MAPKKK"/>
    <property type="match status" value="1"/>
</dbReference>
<evidence type="ECO:0000256" key="5">
    <source>
        <dbReference type="PROSITE-ProRule" id="PRU10141"/>
    </source>
</evidence>
<comment type="caution">
    <text evidence="9">The sequence shown here is derived from an EMBL/GenBank/DDBJ whole genome shotgun (WGS) entry which is preliminary data.</text>
</comment>
<feature type="region of interest" description="Disordered" evidence="7">
    <location>
        <begin position="404"/>
        <end position="423"/>
    </location>
</feature>
<dbReference type="PROSITE" id="PS00108">
    <property type="entry name" value="PROTEIN_KINASE_ST"/>
    <property type="match status" value="1"/>
</dbReference>
<feature type="domain" description="Protein kinase" evidence="8">
    <location>
        <begin position="3"/>
        <end position="265"/>
    </location>
</feature>
<protein>
    <recommendedName>
        <fullName evidence="8">Protein kinase domain-containing protein</fullName>
    </recommendedName>
</protein>
<dbReference type="GO" id="GO:0005524">
    <property type="term" value="F:ATP binding"/>
    <property type="evidence" value="ECO:0007669"/>
    <property type="project" value="UniProtKB-UniRule"/>
</dbReference>
<evidence type="ECO:0000256" key="3">
    <source>
        <dbReference type="ARBA" id="ARBA00022777"/>
    </source>
</evidence>
<dbReference type="InterPro" id="IPR011009">
    <property type="entry name" value="Kinase-like_dom_sf"/>
</dbReference>
<evidence type="ECO:0000256" key="6">
    <source>
        <dbReference type="RuleBase" id="RU000304"/>
    </source>
</evidence>
<keyword evidence="6" id="KW-0723">Serine/threonine-protein kinase</keyword>
<evidence type="ECO:0000259" key="8">
    <source>
        <dbReference type="PROSITE" id="PS50011"/>
    </source>
</evidence>
<dbReference type="InterPro" id="IPR008271">
    <property type="entry name" value="Ser/Thr_kinase_AS"/>
</dbReference>
<dbReference type="InterPro" id="IPR052751">
    <property type="entry name" value="Plant_MAPKKK"/>
</dbReference>
<evidence type="ECO:0000256" key="4">
    <source>
        <dbReference type="ARBA" id="ARBA00022840"/>
    </source>
</evidence>
<dbReference type="PROSITE" id="PS00107">
    <property type="entry name" value="PROTEIN_KINASE_ATP"/>
    <property type="match status" value="1"/>
</dbReference>
<dbReference type="PANTHER" id="PTHR48011:SF18">
    <property type="entry name" value="MITOGEN-ACTIVATED PROTEIN KINASE KINASE KINASE 19-RELATED"/>
    <property type="match status" value="1"/>
</dbReference>
<dbReference type="InterPro" id="IPR000719">
    <property type="entry name" value="Prot_kinase_dom"/>
</dbReference>
<dbReference type="AlphaFoldDB" id="A0AAV7HDA7"/>
<keyword evidence="3" id="KW-0418">Kinase</keyword>
<feature type="binding site" evidence="5">
    <location>
        <position position="34"/>
    </location>
    <ligand>
        <name>ATP</name>
        <dbReference type="ChEBI" id="CHEBI:30616"/>
    </ligand>
</feature>
<dbReference type="GO" id="GO:0007165">
    <property type="term" value="P:signal transduction"/>
    <property type="evidence" value="ECO:0007669"/>
    <property type="project" value="TreeGrafter"/>
</dbReference>